<dbReference type="InterPro" id="IPR018234">
    <property type="entry name" value="GTP_CycHdrlase_I_CS"/>
</dbReference>
<comment type="similarity">
    <text evidence="3 6">Belongs to the GTP cyclohydrolase I family.</text>
</comment>
<evidence type="ECO:0000256" key="1">
    <source>
        <dbReference type="ARBA" id="ARBA00001052"/>
    </source>
</evidence>
<protein>
    <recommendedName>
        <fullName evidence="6">GTP cyclohydrolase 1</fullName>
        <ecNumber evidence="6">3.5.4.16</ecNumber>
    </recommendedName>
    <alternativeName>
        <fullName evidence="6">GTP cyclohydrolase I</fullName>
        <shortName evidence="6">GTP-CH-I</shortName>
    </alternativeName>
</protein>
<dbReference type="GO" id="GO:0003934">
    <property type="term" value="F:GTP cyclohydrolase I activity"/>
    <property type="evidence" value="ECO:0007669"/>
    <property type="project" value="UniProtKB-UniRule"/>
</dbReference>
<proteinExistence type="inferred from homology"/>
<dbReference type="Pfam" id="PF01227">
    <property type="entry name" value="GTP_cyclohydroI"/>
    <property type="match status" value="1"/>
</dbReference>
<comment type="pathway">
    <text evidence="2 6">Cofactor biosynthesis; 7,8-dihydroneopterin triphosphate biosynthesis; 7,8-dihydroneopterin triphosphate from GTP: step 1/1.</text>
</comment>
<dbReference type="EMBL" id="SOAY01000011">
    <property type="protein sequence ID" value="TDT44909.1"/>
    <property type="molecule type" value="Genomic_DNA"/>
</dbReference>
<accession>A0A4R7K5F5</accession>
<evidence type="ECO:0000256" key="4">
    <source>
        <dbReference type="ARBA" id="ARBA00022563"/>
    </source>
</evidence>
<dbReference type="PROSITE" id="PS00860">
    <property type="entry name" value="GTP_CYCLOHYDROL_1_2"/>
    <property type="match status" value="1"/>
</dbReference>
<keyword evidence="9" id="KW-1185">Reference proteome</keyword>
<sequence length="232" mass="26254">MKHQEIMLNTLIKENKLNGFSEEEIGDDHIYTGLETPMKPDAFKISDEVKKDKIADLFSQIMDVMGLDLEDDSLKGTPNRVAKMYIDEIFSGLNPANKPKVALFDNKYQYNQMLVEKNITFYSNCEHHFVPIIGKAHIAYISSGKVIGLSKLNRIVQYFAKRPQVQERLTNQIAAELRQILETEDVAVIIDAKHLCVSSRGIKDDTSATVTSFYGGVFNTTSKIAELQNYLN</sequence>
<dbReference type="HAMAP" id="MF_00223">
    <property type="entry name" value="FolE"/>
    <property type="match status" value="1"/>
</dbReference>
<dbReference type="NCBIfam" id="NF006824">
    <property type="entry name" value="PRK09347.1-1"/>
    <property type="match status" value="1"/>
</dbReference>
<feature type="domain" description="GTP cyclohydrolase I" evidence="7">
    <location>
        <begin position="56"/>
        <end position="224"/>
    </location>
</feature>
<dbReference type="InterPro" id="IPR043134">
    <property type="entry name" value="GTP-CH-I_N"/>
</dbReference>
<reference evidence="8 9" key="1">
    <citation type="submission" date="2019-03" db="EMBL/GenBank/DDBJ databases">
        <title>Genomic Encyclopedia of Archaeal and Bacterial Type Strains, Phase II (KMG-II): from individual species to whole genera.</title>
        <authorList>
            <person name="Goeker M."/>
        </authorList>
    </citation>
    <scope>NUCLEOTIDE SEQUENCE [LARGE SCALE GENOMIC DNA]</scope>
    <source>
        <strain evidence="8 9">DSM 25233</strain>
    </source>
</reference>
<keyword evidence="6" id="KW-0479">Metal-binding</keyword>
<dbReference type="GO" id="GO:0005737">
    <property type="term" value="C:cytoplasm"/>
    <property type="evidence" value="ECO:0007669"/>
    <property type="project" value="TreeGrafter"/>
</dbReference>
<dbReference type="GO" id="GO:0008270">
    <property type="term" value="F:zinc ion binding"/>
    <property type="evidence" value="ECO:0007669"/>
    <property type="project" value="UniProtKB-UniRule"/>
</dbReference>
<keyword evidence="6" id="KW-0862">Zinc</keyword>
<dbReference type="Gene3D" id="3.30.1130.10">
    <property type="match status" value="1"/>
</dbReference>
<dbReference type="GO" id="GO:0046654">
    <property type="term" value="P:tetrahydrofolate biosynthetic process"/>
    <property type="evidence" value="ECO:0007669"/>
    <property type="project" value="UniProtKB-UniRule"/>
</dbReference>
<keyword evidence="4 6" id="KW-0554">One-carbon metabolism</keyword>
<dbReference type="OrthoDB" id="9801207at2"/>
<dbReference type="SUPFAM" id="SSF55620">
    <property type="entry name" value="Tetrahydrobiopterin biosynthesis enzymes-like"/>
    <property type="match status" value="1"/>
</dbReference>
<dbReference type="InterPro" id="IPR043133">
    <property type="entry name" value="GTP-CH-I_C/QueF"/>
</dbReference>
<comment type="caution">
    <text evidence="8">The sequence shown here is derived from an EMBL/GenBank/DDBJ whole genome shotgun (WGS) entry which is preliminary data.</text>
</comment>
<evidence type="ECO:0000313" key="8">
    <source>
        <dbReference type="EMBL" id="TDT44909.1"/>
    </source>
</evidence>
<evidence type="ECO:0000256" key="6">
    <source>
        <dbReference type="HAMAP-Rule" id="MF_00223"/>
    </source>
</evidence>
<dbReference type="EC" id="3.5.4.16" evidence="6"/>
<dbReference type="GO" id="GO:0006730">
    <property type="term" value="P:one-carbon metabolic process"/>
    <property type="evidence" value="ECO:0007669"/>
    <property type="project" value="UniProtKB-UniRule"/>
</dbReference>
<dbReference type="UniPathway" id="UPA00848">
    <property type="reaction ID" value="UER00151"/>
</dbReference>
<comment type="subunit">
    <text evidence="6">Homopolymer.</text>
</comment>
<dbReference type="NCBIfam" id="TIGR00063">
    <property type="entry name" value="folE"/>
    <property type="match status" value="1"/>
</dbReference>
<dbReference type="NCBIfam" id="NF006826">
    <property type="entry name" value="PRK09347.1-3"/>
    <property type="match status" value="1"/>
</dbReference>
<keyword evidence="6" id="KW-0342">GTP-binding</keyword>
<feature type="binding site" evidence="6">
    <location>
        <position position="128"/>
    </location>
    <ligand>
        <name>Zn(2+)</name>
        <dbReference type="ChEBI" id="CHEBI:29105"/>
    </ligand>
</feature>
<dbReference type="PROSITE" id="PS00859">
    <property type="entry name" value="GTP_CYCLOHYDROL_1_1"/>
    <property type="match status" value="1"/>
</dbReference>
<evidence type="ECO:0000259" key="7">
    <source>
        <dbReference type="Pfam" id="PF01227"/>
    </source>
</evidence>
<dbReference type="PANTHER" id="PTHR11109">
    <property type="entry name" value="GTP CYCLOHYDROLASE I"/>
    <property type="match status" value="1"/>
</dbReference>
<gene>
    <name evidence="6" type="primary">folE</name>
    <name evidence="8" type="ORF">CLV90_1988</name>
</gene>
<dbReference type="InterPro" id="IPR001474">
    <property type="entry name" value="GTP_CycHdrlase_I"/>
</dbReference>
<dbReference type="Gene3D" id="1.10.286.10">
    <property type="match status" value="1"/>
</dbReference>
<name>A0A4R7K5F5_9FLAO</name>
<dbReference type="RefSeq" id="WP_133687287.1">
    <property type="nucleotide sequence ID" value="NZ_SOAY01000011.1"/>
</dbReference>
<dbReference type="FunFam" id="3.30.1130.10:FF:000001">
    <property type="entry name" value="GTP cyclohydrolase 1"/>
    <property type="match status" value="1"/>
</dbReference>
<feature type="binding site" evidence="6">
    <location>
        <position position="125"/>
    </location>
    <ligand>
        <name>Zn(2+)</name>
        <dbReference type="ChEBI" id="CHEBI:29105"/>
    </ligand>
</feature>
<evidence type="ECO:0000256" key="5">
    <source>
        <dbReference type="ARBA" id="ARBA00022801"/>
    </source>
</evidence>
<keyword evidence="5 6" id="KW-0378">Hydrolase</keyword>
<evidence type="ECO:0000313" key="9">
    <source>
        <dbReference type="Proteomes" id="UP000294749"/>
    </source>
</evidence>
<organism evidence="8 9">
    <name type="scientific">Maribacter spongiicola</name>
    <dbReference type="NCBI Taxonomy" id="1206753"/>
    <lineage>
        <taxon>Bacteria</taxon>
        <taxon>Pseudomonadati</taxon>
        <taxon>Bacteroidota</taxon>
        <taxon>Flavobacteriia</taxon>
        <taxon>Flavobacteriales</taxon>
        <taxon>Flavobacteriaceae</taxon>
        <taxon>Maribacter</taxon>
    </lineage>
</organism>
<evidence type="ECO:0000256" key="2">
    <source>
        <dbReference type="ARBA" id="ARBA00005080"/>
    </source>
</evidence>
<dbReference type="AlphaFoldDB" id="A0A4R7K5F5"/>
<feature type="binding site" evidence="6">
    <location>
        <position position="196"/>
    </location>
    <ligand>
        <name>Zn(2+)</name>
        <dbReference type="ChEBI" id="CHEBI:29105"/>
    </ligand>
</feature>
<keyword evidence="6" id="KW-0547">Nucleotide-binding</keyword>
<dbReference type="GO" id="GO:0006729">
    <property type="term" value="P:tetrahydrobiopterin biosynthetic process"/>
    <property type="evidence" value="ECO:0007669"/>
    <property type="project" value="TreeGrafter"/>
</dbReference>
<dbReference type="Proteomes" id="UP000294749">
    <property type="component" value="Unassembled WGS sequence"/>
</dbReference>
<dbReference type="InterPro" id="IPR020602">
    <property type="entry name" value="GTP_CycHdrlase_I_dom"/>
</dbReference>
<comment type="catalytic activity">
    <reaction evidence="1 6">
        <text>GTP + H2O = 7,8-dihydroneopterin 3'-triphosphate + formate + H(+)</text>
        <dbReference type="Rhea" id="RHEA:17473"/>
        <dbReference type="ChEBI" id="CHEBI:15377"/>
        <dbReference type="ChEBI" id="CHEBI:15378"/>
        <dbReference type="ChEBI" id="CHEBI:15740"/>
        <dbReference type="ChEBI" id="CHEBI:37565"/>
        <dbReference type="ChEBI" id="CHEBI:58462"/>
        <dbReference type="EC" id="3.5.4.16"/>
    </reaction>
</comment>
<dbReference type="PANTHER" id="PTHR11109:SF7">
    <property type="entry name" value="GTP CYCLOHYDROLASE 1"/>
    <property type="match status" value="1"/>
</dbReference>
<dbReference type="GO" id="GO:0005525">
    <property type="term" value="F:GTP binding"/>
    <property type="evidence" value="ECO:0007669"/>
    <property type="project" value="UniProtKB-KW"/>
</dbReference>
<evidence type="ECO:0000256" key="3">
    <source>
        <dbReference type="ARBA" id="ARBA00008085"/>
    </source>
</evidence>